<dbReference type="EMBL" id="NASK01000059">
    <property type="protein sequence ID" value="OTQ53437.1"/>
    <property type="molecule type" value="Genomic_DNA"/>
</dbReference>
<name>A0A242NYD0_9GAMM</name>
<reference evidence="1 2" key="1">
    <citation type="submission" date="2017-03" db="EMBL/GenBank/DDBJ databases">
        <title>Comparative genomics of honeybee gut symbionts reveal geographically distinct and subgroup specific antibiotic resistance.</title>
        <authorList>
            <person name="Ludvigsen J."/>
            <person name="Porcellato D."/>
            <person name="Labee-Lund T.M."/>
            <person name="Amdam G.V."/>
            <person name="Rudi K."/>
        </authorList>
    </citation>
    <scope>NUCLEOTIDE SEQUENCE [LARGE SCALE GENOMIC DNA]</scope>
    <source>
        <strain evidence="1 2">A-4-12</strain>
    </source>
</reference>
<protein>
    <recommendedName>
        <fullName evidence="3">PepSY domain-containing protein</fullName>
    </recommendedName>
</protein>
<evidence type="ECO:0000313" key="2">
    <source>
        <dbReference type="Proteomes" id="UP000194968"/>
    </source>
</evidence>
<evidence type="ECO:0008006" key="3">
    <source>
        <dbReference type="Google" id="ProtNLM"/>
    </source>
</evidence>
<dbReference type="OrthoDB" id="1274094at2"/>
<evidence type="ECO:0000313" key="1">
    <source>
        <dbReference type="EMBL" id="OTQ53437.1"/>
    </source>
</evidence>
<gene>
    <name evidence="1" type="ORF">B6D06_00920</name>
</gene>
<dbReference type="AlphaFoldDB" id="A0A242NYD0"/>
<accession>A0A242NYD0</accession>
<sequence length="201" mass="23614">MNKQEINHFFDINKFEKNRNGSEWNFTISNGTQVRQIKESDGYTVEMRPVNSAYVYSSGYNKKGEITITGVRFYGNGVKKWIYFNDKQEIIKEIDNDQPYPFSIEALAELLKDNYGINLYDPRQILVMQRYIDTTNTHKPVYVVYAFQKNSTNKLDGLLIDGETGKVLFQMESYLRSESSVYDEYIKTTEEYKEGLYKIED</sequence>
<proteinExistence type="predicted"/>
<comment type="caution">
    <text evidence="1">The sequence shown here is derived from an EMBL/GenBank/DDBJ whole genome shotgun (WGS) entry which is preliminary data.</text>
</comment>
<organism evidence="1 2">
    <name type="scientific">Gilliamella apis</name>
    <dbReference type="NCBI Taxonomy" id="1970738"/>
    <lineage>
        <taxon>Bacteria</taxon>
        <taxon>Pseudomonadati</taxon>
        <taxon>Pseudomonadota</taxon>
        <taxon>Gammaproteobacteria</taxon>
        <taxon>Orbales</taxon>
        <taxon>Orbaceae</taxon>
        <taxon>Gilliamella</taxon>
    </lineage>
</organism>
<dbReference type="RefSeq" id="WP_086319903.1">
    <property type="nucleotide sequence ID" value="NZ_NASD01000007.1"/>
</dbReference>
<dbReference type="Proteomes" id="UP000194968">
    <property type="component" value="Unassembled WGS sequence"/>
</dbReference>